<feature type="non-terminal residue" evidence="1">
    <location>
        <position position="1"/>
    </location>
</feature>
<proteinExistence type="predicted"/>
<evidence type="ECO:0000313" key="1">
    <source>
        <dbReference type="EMBL" id="KAI0059115.1"/>
    </source>
</evidence>
<name>A0ACB8ST34_9AGAM</name>
<evidence type="ECO:0000313" key="2">
    <source>
        <dbReference type="Proteomes" id="UP000814140"/>
    </source>
</evidence>
<comment type="caution">
    <text evidence="1">The sequence shown here is derived from an EMBL/GenBank/DDBJ whole genome shotgun (WGS) entry which is preliminary data.</text>
</comment>
<protein>
    <submittedName>
        <fullName evidence="1">Uncharacterized protein</fullName>
    </submittedName>
</protein>
<dbReference type="EMBL" id="MU277229">
    <property type="protein sequence ID" value="KAI0059115.1"/>
    <property type="molecule type" value="Genomic_DNA"/>
</dbReference>
<keyword evidence="2" id="KW-1185">Reference proteome</keyword>
<accession>A0ACB8ST34</accession>
<reference evidence="1" key="2">
    <citation type="journal article" date="2022" name="New Phytol.">
        <title>Evolutionary transition to the ectomycorrhizal habit in the genomes of a hyperdiverse lineage of mushroom-forming fungi.</title>
        <authorList>
            <person name="Looney B."/>
            <person name="Miyauchi S."/>
            <person name="Morin E."/>
            <person name="Drula E."/>
            <person name="Courty P.E."/>
            <person name="Kohler A."/>
            <person name="Kuo A."/>
            <person name="LaButti K."/>
            <person name="Pangilinan J."/>
            <person name="Lipzen A."/>
            <person name="Riley R."/>
            <person name="Andreopoulos W."/>
            <person name="He G."/>
            <person name="Johnson J."/>
            <person name="Nolan M."/>
            <person name="Tritt A."/>
            <person name="Barry K.W."/>
            <person name="Grigoriev I.V."/>
            <person name="Nagy L.G."/>
            <person name="Hibbett D."/>
            <person name="Henrissat B."/>
            <person name="Matheny P.B."/>
            <person name="Labbe J."/>
            <person name="Martin F.M."/>
        </authorList>
    </citation>
    <scope>NUCLEOTIDE SEQUENCE</scope>
    <source>
        <strain evidence="1">HHB10654</strain>
    </source>
</reference>
<organism evidence="1 2">
    <name type="scientific">Artomyces pyxidatus</name>
    <dbReference type="NCBI Taxonomy" id="48021"/>
    <lineage>
        <taxon>Eukaryota</taxon>
        <taxon>Fungi</taxon>
        <taxon>Dikarya</taxon>
        <taxon>Basidiomycota</taxon>
        <taxon>Agaricomycotina</taxon>
        <taxon>Agaricomycetes</taxon>
        <taxon>Russulales</taxon>
        <taxon>Auriscalpiaceae</taxon>
        <taxon>Artomyces</taxon>
    </lineage>
</organism>
<reference evidence="1" key="1">
    <citation type="submission" date="2021-03" db="EMBL/GenBank/DDBJ databases">
        <authorList>
            <consortium name="DOE Joint Genome Institute"/>
            <person name="Ahrendt S."/>
            <person name="Looney B.P."/>
            <person name="Miyauchi S."/>
            <person name="Morin E."/>
            <person name="Drula E."/>
            <person name="Courty P.E."/>
            <person name="Chicoki N."/>
            <person name="Fauchery L."/>
            <person name="Kohler A."/>
            <person name="Kuo A."/>
            <person name="Labutti K."/>
            <person name="Pangilinan J."/>
            <person name="Lipzen A."/>
            <person name="Riley R."/>
            <person name="Andreopoulos W."/>
            <person name="He G."/>
            <person name="Johnson J."/>
            <person name="Barry K.W."/>
            <person name="Grigoriev I.V."/>
            <person name="Nagy L."/>
            <person name="Hibbett D."/>
            <person name="Henrissat B."/>
            <person name="Matheny P.B."/>
            <person name="Labbe J."/>
            <person name="Martin F."/>
        </authorList>
    </citation>
    <scope>NUCLEOTIDE SEQUENCE</scope>
    <source>
        <strain evidence="1">HHB10654</strain>
    </source>
</reference>
<sequence length="74" mass="8789">GPALPRRDRPELRSRYCRLMLMLFKPWQHAHDLRAEGQSWEDAFEEFSTLCDPSVVAVLNNMQIMHECRDSRDE</sequence>
<feature type="non-terminal residue" evidence="1">
    <location>
        <position position="74"/>
    </location>
</feature>
<dbReference type="Proteomes" id="UP000814140">
    <property type="component" value="Unassembled WGS sequence"/>
</dbReference>
<gene>
    <name evidence="1" type="ORF">BV25DRAFT_1779794</name>
</gene>